<dbReference type="PANTHER" id="PTHR24023">
    <property type="entry name" value="COLLAGEN ALPHA"/>
    <property type="match status" value="1"/>
</dbReference>
<feature type="transmembrane region" description="Helical" evidence="2">
    <location>
        <begin position="1065"/>
        <end position="1090"/>
    </location>
</feature>
<keyword evidence="5" id="KW-1185">Reference proteome</keyword>
<dbReference type="EMBL" id="VCGU01000004">
    <property type="protein sequence ID" value="TRY77006.1"/>
    <property type="molecule type" value="Genomic_DNA"/>
</dbReference>
<dbReference type="AlphaFoldDB" id="A0A553PH65"/>
<dbReference type="InterPro" id="IPR036383">
    <property type="entry name" value="TSP1_rpt_sf"/>
</dbReference>
<dbReference type="PANTHER" id="PTHR24023:SF1082">
    <property type="entry name" value="COLLAGEN TRIPLE HELIX REPEAT"/>
    <property type="match status" value="1"/>
</dbReference>
<accession>A0A553PH65</accession>
<feature type="region of interest" description="Disordered" evidence="1">
    <location>
        <begin position="36"/>
        <end position="125"/>
    </location>
</feature>
<dbReference type="GO" id="GO:0030198">
    <property type="term" value="P:extracellular matrix organization"/>
    <property type="evidence" value="ECO:0007669"/>
    <property type="project" value="TreeGrafter"/>
</dbReference>
<dbReference type="Gene3D" id="2.20.100.10">
    <property type="entry name" value="Thrombospondin type-1 (TSP1) repeat"/>
    <property type="match status" value="1"/>
</dbReference>
<evidence type="ECO:0000256" key="3">
    <source>
        <dbReference type="SAM" id="SignalP"/>
    </source>
</evidence>
<dbReference type="GO" id="GO:0030020">
    <property type="term" value="F:extracellular matrix structural constituent conferring tensile strength"/>
    <property type="evidence" value="ECO:0007669"/>
    <property type="project" value="TreeGrafter"/>
</dbReference>
<protein>
    <submittedName>
        <fullName evidence="4">Uncharacterized protein</fullName>
    </submittedName>
</protein>
<keyword evidence="3" id="KW-0732">Signal</keyword>
<dbReference type="GO" id="GO:0005615">
    <property type="term" value="C:extracellular space"/>
    <property type="evidence" value="ECO:0007669"/>
    <property type="project" value="TreeGrafter"/>
</dbReference>
<dbReference type="PROSITE" id="PS50092">
    <property type="entry name" value="TSP1"/>
    <property type="match status" value="2"/>
</dbReference>
<keyword evidence="2" id="KW-0472">Membrane</keyword>
<keyword evidence="2" id="KW-0812">Transmembrane</keyword>
<organism evidence="4 5">
    <name type="scientific">Tigriopus californicus</name>
    <name type="common">Marine copepod</name>
    <dbReference type="NCBI Taxonomy" id="6832"/>
    <lineage>
        <taxon>Eukaryota</taxon>
        <taxon>Metazoa</taxon>
        <taxon>Ecdysozoa</taxon>
        <taxon>Arthropoda</taxon>
        <taxon>Crustacea</taxon>
        <taxon>Multicrustacea</taxon>
        <taxon>Hexanauplia</taxon>
        <taxon>Copepoda</taxon>
        <taxon>Harpacticoida</taxon>
        <taxon>Harpacticidae</taxon>
        <taxon>Tigriopus</taxon>
    </lineage>
</organism>
<feature type="transmembrane region" description="Helical" evidence="2">
    <location>
        <begin position="1023"/>
        <end position="1045"/>
    </location>
</feature>
<sequence length="1118" mass="126676">MSIWLSKRVVSLILFHICAIYWVHCQTLIGPKGPPGEPGRVYNGSQGPPGIPGEKGRPGLPGNPDENENITEPVCLPGEKGDRGPDSECWNGSPGRPGYPGESGEPGEPGRQGLPGVPGPMGPPGSFYVGSIRDEAENVNAFKRSIEERFNISLDLDLEDYESLLFGEVVNTTERLFRELFSQYILNWTEEPLEPLSSLDEGYPNNPSEGDYSLVSGDCSVKCGQGVMAVQTVNCQNVERKENAQCQHSRTVLQPCTGPLSHCPSEKQYGQWTPWSSCSQTCTDNFQNMPRQRRSRTCEPNCAMGFLEDRPCVLPLCPPVCPKYTRRGFEKHDDLRVQLSFGMQEGKVNFGRLLRQELELVTLDGDYVTTLVWNYSDFKSPPSPPWQNHLSRPTFGNFFDFKTVSDLKLRSVYIPKIRVISEVDLPQSEFVFDNFLTNYKRVSTVVQECQGEPLLECNFWECKNGDEIHVDDLCTETWECKDGSDEDPKLCKGGSGLVLTLLSVGLTLYCLLGFGVWITLKLIVRVETETNEIELSNDQENIYPLARALHALVKSAGPKGEIEGSDSIIKGLYLESRENEKLQDFFWIIKNLPTWNYKAVNQIVLKTYYFELGQQCTDNPDDTRAIGFAINHWKTQCDPKILKWVLSIVEQGKLSLLKMKLRQVLHKKMIKYPFLQTHISQNFFVHSIPPLIKITLFYFDVLKDFGIICILHYISEELFQHHFAAIGNINLDAIRGFLMCILFGSQVGILVLSATKLKEMALYGDATPFPKLARILSLLFPVHFALLERAKTTFDLRQEQEKCRLDMTHLLETPEELNEAQKERTKAMKWRRIKMKSLEHRSKSIQVHYNRIQIIETVVERVPQILIQMTLFLASQEYPRLKAFFANIIQYQIGISGQALFTVALLSSLVGVINTVRHVKNEKRFPVAPSMVGTLIQMLAICSLLGPKMFLISSALLHAPYAFPLVLLIAMGLILVYQKLMFGTFTVFSFTNLVSLVSFAFYRGSPDIQNHSKDSSEIPVMDRYGGIPNTILLSVLDYGLIYGPVAFLTNEYIFKVYRPTYFSNYFQHASIVFAAGLLAYCILVFAFYYFGHNWKLAFRNHPKVISYSNRIIKAASHT</sequence>
<dbReference type="InterPro" id="IPR000884">
    <property type="entry name" value="TSP1_rpt"/>
</dbReference>
<dbReference type="InterPro" id="IPR008160">
    <property type="entry name" value="Collagen"/>
</dbReference>
<dbReference type="InterPro" id="IPR050149">
    <property type="entry name" value="Collagen_superfamily"/>
</dbReference>
<dbReference type="SMART" id="SM00209">
    <property type="entry name" value="TSP1"/>
    <property type="match status" value="2"/>
</dbReference>
<dbReference type="STRING" id="6832.A0A553PH65"/>
<dbReference type="GO" id="GO:0031012">
    <property type="term" value="C:extracellular matrix"/>
    <property type="evidence" value="ECO:0007669"/>
    <property type="project" value="TreeGrafter"/>
</dbReference>
<feature type="transmembrane region" description="Helical" evidence="2">
    <location>
        <begin position="888"/>
        <end position="913"/>
    </location>
</feature>
<feature type="transmembrane region" description="Helical" evidence="2">
    <location>
        <begin position="497"/>
        <end position="520"/>
    </location>
</feature>
<feature type="chain" id="PRO_5021793734" evidence="3">
    <location>
        <begin position="26"/>
        <end position="1118"/>
    </location>
</feature>
<feature type="signal peptide" evidence="3">
    <location>
        <begin position="1"/>
        <end position="25"/>
    </location>
</feature>
<feature type="transmembrane region" description="Helical" evidence="2">
    <location>
        <begin position="925"/>
        <end position="945"/>
    </location>
</feature>
<dbReference type="Proteomes" id="UP000318571">
    <property type="component" value="Chromosome 5"/>
</dbReference>
<evidence type="ECO:0000256" key="2">
    <source>
        <dbReference type="SAM" id="Phobius"/>
    </source>
</evidence>
<comment type="caution">
    <text evidence="4">The sequence shown here is derived from an EMBL/GenBank/DDBJ whole genome shotgun (WGS) entry which is preliminary data.</text>
</comment>
<feature type="compositionally biased region" description="Low complexity" evidence="1">
    <location>
        <begin position="92"/>
        <end position="103"/>
    </location>
</feature>
<reference evidence="4 5" key="1">
    <citation type="journal article" date="2018" name="Nat. Ecol. Evol.">
        <title>Genomic signatures of mitonuclear coevolution across populations of Tigriopus californicus.</title>
        <authorList>
            <person name="Barreto F.S."/>
            <person name="Watson E.T."/>
            <person name="Lima T.G."/>
            <person name="Willett C.S."/>
            <person name="Edmands S."/>
            <person name="Li W."/>
            <person name="Burton R.S."/>
        </authorList>
    </citation>
    <scope>NUCLEOTIDE SEQUENCE [LARGE SCALE GENOMIC DNA]</scope>
    <source>
        <strain evidence="4 5">San Diego</strain>
    </source>
</reference>
<feature type="transmembrane region" description="Helical" evidence="2">
    <location>
        <begin position="734"/>
        <end position="752"/>
    </location>
</feature>
<gene>
    <name evidence="4" type="ORF">TCAL_02694</name>
</gene>
<evidence type="ECO:0000313" key="4">
    <source>
        <dbReference type="EMBL" id="TRY77006.1"/>
    </source>
</evidence>
<evidence type="ECO:0000256" key="1">
    <source>
        <dbReference type="SAM" id="MobiDB-lite"/>
    </source>
</evidence>
<feature type="transmembrane region" description="Helical" evidence="2">
    <location>
        <begin position="957"/>
        <end position="976"/>
    </location>
</feature>
<evidence type="ECO:0000313" key="5">
    <source>
        <dbReference type="Proteomes" id="UP000318571"/>
    </source>
</evidence>
<proteinExistence type="predicted"/>
<feature type="transmembrane region" description="Helical" evidence="2">
    <location>
        <begin position="982"/>
        <end position="1002"/>
    </location>
</feature>
<name>A0A553PH65_TIGCA</name>
<dbReference type="Pfam" id="PF01391">
    <property type="entry name" value="Collagen"/>
    <property type="match status" value="1"/>
</dbReference>
<keyword evidence="2" id="KW-1133">Transmembrane helix</keyword>